<evidence type="ECO:0000256" key="1">
    <source>
        <dbReference type="SAM" id="MobiDB-lite"/>
    </source>
</evidence>
<feature type="compositionally biased region" description="Low complexity" evidence="1">
    <location>
        <begin position="472"/>
        <end position="485"/>
    </location>
</feature>
<feature type="compositionally biased region" description="Low complexity" evidence="1">
    <location>
        <begin position="426"/>
        <end position="455"/>
    </location>
</feature>
<feature type="compositionally biased region" description="Gly residues" evidence="1">
    <location>
        <begin position="175"/>
        <end position="186"/>
    </location>
</feature>
<feature type="compositionally biased region" description="Low complexity" evidence="1">
    <location>
        <begin position="318"/>
        <end position="335"/>
    </location>
</feature>
<feature type="compositionally biased region" description="Basic residues" evidence="1">
    <location>
        <begin position="134"/>
        <end position="149"/>
    </location>
</feature>
<dbReference type="KEGG" id="ehx:EMIHUDRAFT_453217"/>
<proteinExistence type="predicted"/>
<dbReference type="HOGENOM" id="CLU_503092_0_0_1"/>
<keyword evidence="3" id="KW-1185">Reference proteome</keyword>
<reference evidence="2" key="2">
    <citation type="submission" date="2024-10" db="UniProtKB">
        <authorList>
            <consortium name="EnsemblProtists"/>
        </authorList>
    </citation>
    <scope>IDENTIFICATION</scope>
</reference>
<feature type="compositionally biased region" description="Gly residues" evidence="1">
    <location>
        <begin position="306"/>
        <end position="317"/>
    </location>
</feature>
<evidence type="ECO:0000313" key="2">
    <source>
        <dbReference type="EnsemblProtists" id="EOD07920"/>
    </source>
</evidence>
<feature type="region of interest" description="Disordered" evidence="1">
    <location>
        <begin position="291"/>
        <end position="372"/>
    </location>
</feature>
<evidence type="ECO:0000313" key="3">
    <source>
        <dbReference type="Proteomes" id="UP000013827"/>
    </source>
</evidence>
<feature type="region of interest" description="Disordered" evidence="1">
    <location>
        <begin position="1"/>
        <end position="199"/>
    </location>
</feature>
<dbReference type="EnsemblProtists" id="EOD07920">
    <property type="protein sequence ID" value="EOD07920"/>
    <property type="gene ID" value="EMIHUDRAFT_453217"/>
</dbReference>
<reference evidence="3" key="1">
    <citation type="journal article" date="2013" name="Nature">
        <title>Pan genome of the phytoplankton Emiliania underpins its global distribution.</title>
        <authorList>
            <person name="Read B.A."/>
            <person name="Kegel J."/>
            <person name="Klute M.J."/>
            <person name="Kuo A."/>
            <person name="Lefebvre S.C."/>
            <person name="Maumus F."/>
            <person name="Mayer C."/>
            <person name="Miller J."/>
            <person name="Monier A."/>
            <person name="Salamov A."/>
            <person name="Young J."/>
            <person name="Aguilar M."/>
            <person name="Claverie J.M."/>
            <person name="Frickenhaus S."/>
            <person name="Gonzalez K."/>
            <person name="Herman E.K."/>
            <person name="Lin Y.C."/>
            <person name="Napier J."/>
            <person name="Ogata H."/>
            <person name="Sarno A.F."/>
            <person name="Shmutz J."/>
            <person name="Schroeder D."/>
            <person name="de Vargas C."/>
            <person name="Verret F."/>
            <person name="von Dassow P."/>
            <person name="Valentin K."/>
            <person name="Van de Peer Y."/>
            <person name="Wheeler G."/>
            <person name="Dacks J.B."/>
            <person name="Delwiche C.F."/>
            <person name="Dyhrman S.T."/>
            <person name="Glockner G."/>
            <person name="John U."/>
            <person name="Richards T."/>
            <person name="Worden A.Z."/>
            <person name="Zhang X."/>
            <person name="Grigoriev I.V."/>
            <person name="Allen A.E."/>
            <person name="Bidle K."/>
            <person name="Borodovsky M."/>
            <person name="Bowler C."/>
            <person name="Brownlee C."/>
            <person name="Cock J.M."/>
            <person name="Elias M."/>
            <person name="Gladyshev V.N."/>
            <person name="Groth M."/>
            <person name="Guda C."/>
            <person name="Hadaegh A."/>
            <person name="Iglesias-Rodriguez M.D."/>
            <person name="Jenkins J."/>
            <person name="Jones B.M."/>
            <person name="Lawson T."/>
            <person name="Leese F."/>
            <person name="Lindquist E."/>
            <person name="Lobanov A."/>
            <person name="Lomsadze A."/>
            <person name="Malik S.B."/>
            <person name="Marsh M.E."/>
            <person name="Mackinder L."/>
            <person name="Mock T."/>
            <person name="Mueller-Roeber B."/>
            <person name="Pagarete A."/>
            <person name="Parker M."/>
            <person name="Probert I."/>
            <person name="Quesneville H."/>
            <person name="Raines C."/>
            <person name="Rensing S.A."/>
            <person name="Riano-Pachon D.M."/>
            <person name="Richier S."/>
            <person name="Rokitta S."/>
            <person name="Shiraiwa Y."/>
            <person name="Soanes D.M."/>
            <person name="van der Giezen M."/>
            <person name="Wahlund T.M."/>
            <person name="Williams B."/>
            <person name="Wilson W."/>
            <person name="Wolfe G."/>
            <person name="Wurch L.L."/>
        </authorList>
    </citation>
    <scope>NUCLEOTIDE SEQUENCE</scope>
</reference>
<name>A0A0D3I9I5_EMIH1</name>
<feature type="region of interest" description="Disordered" evidence="1">
    <location>
        <begin position="406"/>
        <end position="542"/>
    </location>
</feature>
<protein>
    <submittedName>
        <fullName evidence="2">Uncharacterized protein</fullName>
    </submittedName>
</protein>
<sequence>GDAAGAVQARPLARPQGEDRRCPHGGGGASRPLPRSPRGQRRRAAARAAQGDLGRGARRGEGAFVPRPGRRGDARRCVPHARGVRGGADAVRSEGGAPQPRLPRRQHQAPDGADLARRGGGAAAALPRLLLGGRRQHGRRQRGRQHGRRQQGGWQRAERWRRRGGRRRRRRCWRRGGGAGAVGLGGAVRHPSGQGPERGAAARACACPWRLALPPAARLPPCRRRGARPGVAPGGGGGAARPRDAPQRDLCSGRALSDGGARRDRLRGRLGHADVSSPAHARAVDWRGVSGRLWGLPDGQPRGRRQLGGGGGRGRGAAGRAAFALPAARRGPLPAGRRREDRPRARASRRVALRAAEREAVSRGRARPRAAPNLRARPVRLHLHRASHVRGLPRARCLLGAAPRAERVPPPRAAGAQRASPPPPVCRLRPAAAAAAAPEGGEAGAAAPPHGASGPVEGGEGGAAAAKRRRALPPSAAACGLAAARPPLPKGSQGGGGRALHGVARRPRGGGAGLLRARRVRGGRGGAGSRSGSGTSPPPDAP</sequence>
<dbReference type="AlphaFoldDB" id="A0A0D3I9I5"/>
<dbReference type="PaxDb" id="2903-EOD07920"/>
<accession>A0A0D3I9I5</accession>
<feature type="compositionally biased region" description="Low complexity" evidence="1">
    <location>
        <begin position="123"/>
        <end position="133"/>
    </location>
</feature>
<feature type="region of interest" description="Disordered" evidence="1">
    <location>
        <begin position="216"/>
        <end position="263"/>
    </location>
</feature>
<dbReference type="GeneID" id="17254070"/>
<dbReference type="RefSeq" id="XP_005760349.1">
    <property type="nucleotide sequence ID" value="XM_005760292.1"/>
</dbReference>
<feature type="compositionally biased region" description="Basic residues" evidence="1">
    <location>
        <begin position="159"/>
        <end position="174"/>
    </location>
</feature>
<dbReference type="Proteomes" id="UP000013827">
    <property type="component" value="Unassembled WGS sequence"/>
</dbReference>
<organism evidence="2 3">
    <name type="scientific">Emiliania huxleyi (strain CCMP1516)</name>
    <dbReference type="NCBI Taxonomy" id="280463"/>
    <lineage>
        <taxon>Eukaryota</taxon>
        <taxon>Haptista</taxon>
        <taxon>Haptophyta</taxon>
        <taxon>Prymnesiophyceae</taxon>
        <taxon>Isochrysidales</taxon>
        <taxon>Noelaerhabdaceae</taxon>
        <taxon>Emiliania</taxon>
    </lineage>
</organism>